<gene>
    <name evidence="1" type="ORF">CHC_T00002584001</name>
</gene>
<protein>
    <submittedName>
        <fullName evidence="1">Uncharacterized protein</fullName>
    </submittedName>
</protein>
<proteinExistence type="predicted"/>
<keyword evidence="2" id="KW-1185">Reference proteome</keyword>
<reference evidence="2" key="1">
    <citation type="journal article" date="2013" name="Proc. Natl. Acad. Sci. U.S.A.">
        <title>Genome structure and metabolic features in the red seaweed Chondrus crispus shed light on evolution of the Archaeplastida.</title>
        <authorList>
            <person name="Collen J."/>
            <person name="Porcel B."/>
            <person name="Carre W."/>
            <person name="Ball S.G."/>
            <person name="Chaparro C."/>
            <person name="Tonon T."/>
            <person name="Barbeyron T."/>
            <person name="Michel G."/>
            <person name="Noel B."/>
            <person name="Valentin K."/>
            <person name="Elias M."/>
            <person name="Artiguenave F."/>
            <person name="Arun A."/>
            <person name="Aury J.M."/>
            <person name="Barbosa-Neto J.F."/>
            <person name="Bothwell J.H."/>
            <person name="Bouget F.Y."/>
            <person name="Brillet L."/>
            <person name="Cabello-Hurtado F."/>
            <person name="Capella-Gutierrez S."/>
            <person name="Charrier B."/>
            <person name="Cladiere L."/>
            <person name="Cock J.M."/>
            <person name="Coelho S.M."/>
            <person name="Colleoni C."/>
            <person name="Czjzek M."/>
            <person name="Da Silva C."/>
            <person name="Delage L."/>
            <person name="Denoeud F."/>
            <person name="Deschamps P."/>
            <person name="Dittami S.M."/>
            <person name="Gabaldon T."/>
            <person name="Gachon C.M."/>
            <person name="Groisillier A."/>
            <person name="Herve C."/>
            <person name="Jabbari K."/>
            <person name="Katinka M."/>
            <person name="Kloareg B."/>
            <person name="Kowalczyk N."/>
            <person name="Labadie K."/>
            <person name="Leblanc C."/>
            <person name="Lopez P.J."/>
            <person name="McLachlan D.H."/>
            <person name="Meslet-Cladiere L."/>
            <person name="Moustafa A."/>
            <person name="Nehr Z."/>
            <person name="Nyvall Collen P."/>
            <person name="Panaud O."/>
            <person name="Partensky F."/>
            <person name="Poulain J."/>
            <person name="Rensing S.A."/>
            <person name="Rousvoal S."/>
            <person name="Samson G."/>
            <person name="Symeonidi A."/>
            <person name="Weissenbach J."/>
            <person name="Zambounis A."/>
            <person name="Wincker P."/>
            <person name="Boyen C."/>
        </authorList>
    </citation>
    <scope>NUCLEOTIDE SEQUENCE [LARGE SCALE GENOMIC DNA]</scope>
    <source>
        <strain evidence="2">cv. Stackhouse</strain>
    </source>
</reference>
<dbReference type="KEGG" id="ccp:CHC_T00002584001"/>
<dbReference type="Proteomes" id="UP000012073">
    <property type="component" value="Unassembled WGS sequence"/>
</dbReference>
<dbReference type="GeneID" id="17321443"/>
<dbReference type="RefSeq" id="XP_005713726.1">
    <property type="nucleotide sequence ID" value="XM_005713669.1"/>
</dbReference>
<dbReference type="Gramene" id="CDF33907">
    <property type="protein sequence ID" value="CDF33907"/>
    <property type="gene ID" value="CHC_T00002584001"/>
</dbReference>
<name>R7Q5V5_CHOCR</name>
<accession>R7Q5V5</accession>
<evidence type="ECO:0000313" key="1">
    <source>
        <dbReference type="EMBL" id="CDF33907.1"/>
    </source>
</evidence>
<sequence length="76" mass="8401">MLVPASCARHRSPVPLVSTYACASILYVPDNDTCAHCGMWLPYVLPRSVCMIASEVSQNRTTLFTAARYGLTDFLF</sequence>
<organism evidence="1 2">
    <name type="scientific">Chondrus crispus</name>
    <name type="common">Carrageen Irish moss</name>
    <name type="synonym">Polymorpha crispa</name>
    <dbReference type="NCBI Taxonomy" id="2769"/>
    <lineage>
        <taxon>Eukaryota</taxon>
        <taxon>Rhodophyta</taxon>
        <taxon>Florideophyceae</taxon>
        <taxon>Rhodymeniophycidae</taxon>
        <taxon>Gigartinales</taxon>
        <taxon>Gigartinaceae</taxon>
        <taxon>Chondrus</taxon>
    </lineage>
</organism>
<evidence type="ECO:0000313" key="2">
    <source>
        <dbReference type="Proteomes" id="UP000012073"/>
    </source>
</evidence>
<dbReference type="AlphaFoldDB" id="R7Q5V5"/>
<dbReference type="EMBL" id="HG001662">
    <property type="protein sequence ID" value="CDF33907.1"/>
    <property type="molecule type" value="Genomic_DNA"/>
</dbReference>